<dbReference type="RefSeq" id="WP_212007072.1">
    <property type="nucleotide sequence ID" value="NZ_JAAFYZ010000002.1"/>
</dbReference>
<keyword evidence="2" id="KW-1185">Reference proteome</keyword>
<comment type="caution">
    <text evidence="1">The sequence shown here is derived from an EMBL/GenBank/DDBJ whole genome shotgun (WGS) entry which is preliminary data.</text>
</comment>
<sequence>MSDSPQSRRRTSLWRSFMPDLDPEPADTMEARRAQADQTLLRHAPQSPNGLCECCREPWPCEAAGLAALVLELLG</sequence>
<accession>A0ABS5KGP2</accession>
<dbReference type="Proteomes" id="UP000730482">
    <property type="component" value="Unassembled WGS sequence"/>
</dbReference>
<reference evidence="1 2" key="1">
    <citation type="submission" date="2020-02" db="EMBL/GenBank/DDBJ databases">
        <title>Acidophilic actinobacteria isolated from forest soil.</title>
        <authorList>
            <person name="Golinska P."/>
        </authorList>
    </citation>
    <scope>NUCLEOTIDE SEQUENCE [LARGE SCALE GENOMIC DNA]</scope>
    <source>
        <strain evidence="1 2">NL8</strain>
    </source>
</reference>
<dbReference type="EMBL" id="JAAFYZ010000002">
    <property type="protein sequence ID" value="MBS2545409.1"/>
    <property type="molecule type" value="Genomic_DNA"/>
</dbReference>
<organism evidence="1 2">
    <name type="scientific">Catenulispora pinistramenti</name>
    <dbReference type="NCBI Taxonomy" id="2705254"/>
    <lineage>
        <taxon>Bacteria</taxon>
        <taxon>Bacillati</taxon>
        <taxon>Actinomycetota</taxon>
        <taxon>Actinomycetes</taxon>
        <taxon>Catenulisporales</taxon>
        <taxon>Catenulisporaceae</taxon>
        <taxon>Catenulispora</taxon>
    </lineage>
</organism>
<name>A0ABS5KGP2_9ACTN</name>
<gene>
    <name evidence="1" type="ORF">KGQ19_00855</name>
</gene>
<proteinExistence type="predicted"/>
<protein>
    <submittedName>
        <fullName evidence="1">Uncharacterized protein</fullName>
    </submittedName>
</protein>
<evidence type="ECO:0000313" key="2">
    <source>
        <dbReference type="Proteomes" id="UP000730482"/>
    </source>
</evidence>
<evidence type="ECO:0000313" key="1">
    <source>
        <dbReference type="EMBL" id="MBS2545409.1"/>
    </source>
</evidence>